<sequence>MVAPTVSMVAAPAKGLPNKKINIPSLWQAGVAGEAGEAGEEESNDHSRSQN</sequence>
<evidence type="ECO:0000313" key="3">
    <source>
        <dbReference type="Proteomes" id="UP000245124"/>
    </source>
</evidence>
<name>A0A2R5FRX6_NOSCO</name>
<dbReference type="EMBL" id="BDUD01000001">
    <property type="protein sequence ID" value="GBG21500.1"/>
    <property type="molecule type" value="Genomic_DNA"/>
</dbReference>
<evidence type="ECO:0000256" key="1">
    <source>
        <dbReference type="SAM" id="MobiDB-lite"/>
    </source>
</evidence>
<protein>
    <submittedName>
        <fullName evidence="2">Uncharacterized protein</fullName>
    </submittedName>
</protein>
<organism evidence="2 3">
    <name type="scientific">Nostoc commune NIES-4072</name>
    <dbReference type="NCBI Taxonomy" id="2005467"/>
    <lineage>
        <taxon>Bacteria</taxon>
        <taxon>Bacillati</taxon>
        <taxon>Cyanobacteriota</taxon>
        <taxon>Cyanophyceae</taxon>
        <taxon>Nostocales</taxon>
        <taxon>Nostocaceae</taxon>
        <taxon>Nostoc</taxon>
    </lineage>
</organism>
<dbReference type="Proteomes" id="UP000245124">
    <property type="component" value="Unassembled WGS sequence"/>
</dbReference>
<evidence type="ECO:0000313" key="2">
    <source>
        <dbReference type="EMBL" id="GBG21500.1"/>
    </source>
</evidence>
<accession>A0A2R5FRX6</accession>
<comment type="caution">
    <text evidence="2">The sequence shown here is derived from an EMBL/GenBank/DDBJ whole genome shotgun (WGS) entry which is preliminary data.</text>
</comment>
<gene>
    <name evidence="2" type="ORF">NIES4072_51860</name>
</gene>
<proteinExistence type="predicted"/>
<dbReference type="AlphaFoldDB" id="A0A2R5FRX6"/>
<feature type="region of interest" description="Disordered" evidence="1">
    <location>
        <begin position="32"/>
        <end position="51"/>
    </location>
</feature>
<keyword evidence="3" id="KW-1185">Reference proteome</keyword>
<reference evidence="2 3" key="1">
    <citation type="submission" date="2017-06" db="EMBL/GenBank/DDBJ databases">
        <title>Genome sequencing of cyanobaciteial culture collection at National Institute for Environmental Studies (NIES).</title>
        <authorList>
            <person name="Hirose Y."/>
            <person name="Shimura Y."/>
            <person name="Fujisawa T."/>
            <person name="Nakamura Y."/>
            <person name="Kawachi M."/>
        </authorList>
    </citation>
    <scope>NUCLEOTIDE SEQUENCE [LARGE SCALE GENOMIC DNA]</scope>
    <source>
        <strain evidence="2 3">NIES-4072</strain>
    </source>
</reference>